<sequence>MAPDKVPEEDILANEWTPHSSRDCSPPLEAIHRLGRIGQQPRTTFMDAWPNSMLISVTIILEKEELKIGKLNSSGHQKVLLRLRDPESHPNYPATLVISSDRFGNQDASRTGRADVTRRPFPMTPLLADEVEIQLLKNERTAISDNAAHIYIAVNAFALWMSNELGSVVDMNSRRQGSALAQHNRQQMLDLCPSPSSDCRIGLSDTENYACVVST</sequence>
<dbReference type="EMBL" id="UYWY01023304">
    <property type="protein sequence ID" value="VDM47390.1"/>
    <property type="molecule type" value="Genomic_DNA"/>
</dbReference>
<protein>
    <submittedName>
        <fullName evidence="3">TGF_BETA_2 domain-containing protein</fullName>
    </submittedName>
</protein>
<dbReference type="AlphaFoldDB" id="A0A183V5P9"/>
<dbReference type="Proteomes" id="UP000050794">
    <property type="component" value="Unassembled WGS sequence"/>
</dbReference>
<reference evidence="3" key="1">
    <citation type="submission" date="2016-06" db="UniProtKB">
        <authorList>
            <consortium name="WormBaseParasite"/>
        </authorList>
    </citation>
    <scope>IDENTIFICATION</scope>
</reference>
<keyword evidence="2" id="KW-1185">Reference proteome</keyword>
<organism evidence="2 3">
    <name type="scientific">Toxocara canis</name>
    <name type="common">Canine roundworm</name>
    <dbReference type="NCBI Taxonomy" id="6265"/>
    <lineage>
        <taxon>Eukaryota</taxon>
        <taxon>Metazoa</taxon>
        <taxon>Ecdysozoa</taxon>
        <taxon>Nematoda</taxon>
        <taxon>Chromadorea</taxon>
        <taxon>Rhabditida</taxon>
        <taxon>Spirurina</taxon>
        <taxon>Ascaridomorpha</taxon>
        <taxon>Ascaridoidea</taxon>
        <taxon>Toxocaridae</taxon>
        <taxon>Toxocara</taxon>
    </lineage>
</organism>
<evidence type="ECO:0000313" key="2">
    <source>
        <dbReference type="Proteomes" id="UP000050794"/>
    </source>
</evidence>
<gene>
    <name evidence="1" type="ORF">TCNE_LOCUS16069</name>
</gene>
<proteinExistence type="predicted"/>
<dbReference type="WBParaSite" id="TCNE_0001607001-mRNA-1">
    <property type="protein sequence ID" value="TCNE_0001607001-mRNA-1"/>
    <property type="gene ID" value="TCNE_0001607001"/>
</dbReference>
<name>A0A183V5P9_TOXCA</name>
<reference evidence="1 2" key="2">
    <citation type="submission" date="2018-11" db="EMBL/GenBank/DDBJ databases">
        <authorList>
            <consortium name="Pathogen Informatics"/>
        </authorList>
    </citation>
    <scope>NUCLEOTIDE SEQUENCE [LARGE SCALE GENOMIC DNA]</scope>
</reference>
<evidence type="ECO:0000313" key="1">
    <source>
        <dbReference type="EMBL" id="VDM47390.1"/>
    </source>
</evidence>
<accession>A0A183V5P9</accession>
<evidence type="ECO:0000313" key="3">
    <source>
        <dbReference type="WBParaSite" id="TCNE_0001607001-mRNA-1"/>
    </source>
</evidence>